<evidence type="ECO:0000256" key="1">
    <source>
        <dbReference type="SAM" id="SignalP"/>
    </source>
</evidence>
<keyword evidence="1" id="KW-0732">Signal</keyword>
<dbReference type="RefSeq" id="WP_163110118.1">
    <property type="nucleotide sequence ID" value="NZ_JAAAWP010000002.1"/>
</dbReference>
<dbReference type="Pfam" id="PF12836">
    <property type="entry name" value="HHH_3"/>
    <property type="match status" value="1"/>
</dbReference>
<accession>A0A6L9MQX9</accession>
<dbReference type="NCBIfam" id="TIGR00426">
    <property type="entry name" value="competence protein ComEA helix-hairpin-helix repeat region"/>
    <property type="match status" value="1"/>
</dbReference>
<protein>
    <submittedName>
        <fullName evidence="3">Competence protein</fullName>
    </submittedName>
</protein>
<dbReference type="InterPro" id="IPR010994">
    <property type="entry name" value="RuvA_2-like"/>
</dbReference>
<dbReference type="InterPro" id="IPR003583">
    <property type="entry name" value="Hlx-hairpin-Hlx_DNA-bd_motif"/>
</dbReference>
<dbReference type="InterPro" id="IPR004509">
    <property type="entry name" value="Competence_ComEA_HhH"/>
</dbReference>
<evidence type="ECO:0000313" key="4">
    <source>
        <dbReference type="Proteomes" id="UP000478837"/>
    </source>
</evidence>
<dbReference type="SMART" id="SM00278">
    <property type="entry name" value="HhH1"/>
    <property type="match status" value="2"/>
</dbReference>
<evidence type="ECO:0000259" key="2">
    <source>
        <dbReference type="SMART" id="SM00278"/>
    </source>
</evidence>
<name>A0A6L9MQX9_9ALTE</name>
<dbReference type="PANTHER" id="PTHR21180:SF32">
    <property type="entry name" value="ENDONUCLEASE_EXONUCLEASE_PHOSPHATASE FAMILY DOMAIN-CONTAINING PROTEIN 1"/>
    <property type="match status" value="1"/>
</dbReference>
<dbReference type="GO" id="GO:0015628">
    <property type="term" value="P:protein secretion by the type II secretion system"/>
    <property type="evidence" value="ECO:0007669"/>
    <property type="project" value="TreeGrafter"/>
</dbReference>
<dbReference type="AlphaFoldDB" id="A0A6L9MQX9"/>
<dbReference type="Proteomes" id="UP000478837">
    <property type="component" value="Unassembled WGS sequence"/>
</dbReference>
<dbReference type="GO" id="GO:0006281">
    <property type="term" value="P:DNA repair"/>
    <property type="evidence" value="ECO:0007669"/>
    <property type="project" value="InterPro"/>
</dbReference>
<organism evidence="3 4">
    <name type="scientific">Alteromonas hispanica</name>
    <dbReference type="NCBI Taxonomy" id="315421"/>
    <lineage>
        <taxon>Bacteria</taxon>
        <taxon>Pseudomonadati</taxon>
        <taxon>Pseudomonadota</taxon>
        <taxon>Gammaproteobacteria</taxon>
        <taxon>Alteromonadales</taxon>
        <taxon>Alteromonadaceae</taxon>
        <taxon>Alteromonas/Salinimonas group</taxon>
        <taxon>Alteromonas</taxon>
    </lineage>
</organism>
<gene>
    <name evidence="3" type="ORF">GTW09_03415</name>
</gene>
<dbReference type="PANTHER" id="PTHR21180">
    <property type="entry name" value="ENDONUCLEASE/EXONUCLEASE/PHOSPHATASE FAMILY DOMAIN-CONTAINING PROTEIN 1"/>
    <property type="match status" value="1"/>
</dbReference>
<dbReference type="GO" id="GO:0015627">
    <property type="term" value="C:type II protein secretion system complex"/>
    <property type="evidence" value="ECO:0007669"/>
    <property type="project" value="TreeGrafter"/>
</dbReference>
<feature type="domain" description="Helix-hairpin-helix DNA-binding motif class 1" evidence="2">
    <location>
        <begin position="51"/>
        <end position="70"/>
    </location>
</feature>
<feature type="signal peptide" evidence="1">
    <location>
        <begin position="1"/>
        <end position="23"/>
    </location>
</feature>
<dbReference type="EMBL" id="JAAAWP010000002">
    <property type="protein sequence ID" value="NDW20568.1"/>
    <property type="molecule type" value="Genomic_DNA"/>
</dbReference>
<proteinExistence type="predicted"/>
<keyword evidence="4" id="KW-1185">Reference proteome</keyword>
<dbReference type="Gene3D" id="1.10.150.280">
    <property type="entry name" value="AF1531-like domain"/>
    <property type="match status" value="1"/>
</dbReference>
<dbReference type="GO" id="GO:0003677">
    <property type="term" value="F:DNA binding"/>
    <property type="evidence" value="ECO:0007669"/>
    <property type="project" value="InterPro"/>
</dbReference>
<dbReference type="SUPFAM" id="SSF47781">
    <property type="entry name" value="RuvA domain 2-like"/>
    <property type="match status" value="1"/>
</dbReference>
<dbReference type="InterPro" id="IPR051675">
    <property type="entry name" value="Endo/Exo/Phosphatase_dom_1"/>
</dbReference>
<reference evidence="3 4" key="1">
    <citation type="submission" date="2020-01" db="EMBL/GenBank/DDBJ databases">
        <title>Genomes of bacteria type strains.</title>
        <authorList>
            <person name="Chen J."/>
            <person name="Zhu S."/>
            <person name="Yang J."/>
        </authorList>
    </citation>
    <scope>NUCLEOTIDE SEQUENCE [LARGE SCALE GENOMIC DNA]</scope>
    <source>
        <strain evidence="3 4">LMG 22958</strain>
    </source>
</reference>
<feature type="chain" id="PRO_5026834358" evidence="1">
    <location>
        <begin position="24"/>
        <end position="104"/>
    </location>
</feature>
<feature type="domain" description="Helix-hairpin-helix DNA-binding motif class 1" evidence="2">
    <location>
        <begin position="81"/>
        <end position="100"/>
    </location>
</feature>
<comment type="caution">
    <text evidence="3">The sequence shown here is derived from an EMBL/GenBank/DDBJ whole genome shotgun (WGS) entry which is preliminary data.</text>
</comment>
<sequence>MKKQLSSLMLLTAIALQTPLAQAEVAKTDPVSSTSSVSIGNKIDLNLATLAELQTLPGVGISKAKAIISYREQVGPFLEVAQLTEVKGIGNKMLAKISDLVVVK</sequence>
<evidence type="ECO:0000313" key="3">
    <source>
        <dbReference type="EMBL" id="NDW20568.1"/>
    </source>
</evidence>